<dbReference type="NCBIfam" id="NF038133">
    <property type="entry name" value="choice_anch_L"/>
    <property type="match status" value="1"/>
</dbReference>
<dbReference type="Pfam" id="PF07675">
    <property type="entry name" value="Cleaved_Adhesin"/>
    <property type="match status" value="5"/>
</dbReference>
<organism evidence="3 4">
    <name type="scientific">Myroides indicus</name>
    <dbReference type="NCBI Taxonomy" id="1323422"/>
    <lineage>
        <taxon>Bacteria</taxon>
        <taxon>Pseudomonadati</taxon>
        <taxon>Bacteroidota</taxon>
        <taxon>Flavobacteriia</taxon>
        <taxon>Flavobacteriales</taxon>
        <taxon>Flavobacteriaceae</taxon>
        <taxon>Myroides</taxon>
    </lineage>
</organism>
<dbReference type="InterPro" id="IPR011628">
    <property type="entry name" value="Cleaved_adhesin"/>
</dbReference>
<dbReference type="Pfam" id="PF00041">
    <property type="entry name" value="fn3"/>
    <property type="match status" value="2"/>
</dbReference>
<keyword evidence="4" id="KW-1185">Reference proteome</keyword>
<dbReference type="Gene3D" id="2.60.40.4070">
    <property type="match status" value="1"/>
</dbReference>
<comment type="caution">
    <text evidence="3">The sequence shown here is derived from an EMBL/GenBank/DDBJ whole genome shotgun (WGS) entry which is preliminary data.</text>
</comment>
<dbReference type="RefSeq" id="WP_133712489.1">
    <property type="nucleotide sequence ID" value="NZ_SOAG01000012.1"/>
</dbReference>
<dbReference type="Proteomes" id="UP000295215">
    <property type="component" value="Unassembled WGS sequence"/>
</dbReference>
<dbReference type="PROSITE" id="PS50853">
    <property type="entry name" value="FN3"/>
    <property type="match status" value="5"/>
</dbReference>
<feature type="domain" description="Fibronectin type-III" evidence="2">
    <location>
        <begin position="236"/>
        <end position="327"/>
    </location>
</feature>
<dbReference type="OrthoDB" id="608579at2"/>
<protein>
    <submittedName>
        <fullName evidence="3">Cleaved adhesin domain-containing protein</fullName>
    </submittedName>
</protein>
<dbReference type="InterPro" id="IPR036116">
    <property type="entry name" value="FN3_sf"/>
</dbReference>
<keyword evidence="1" id="KW-0677">Repeat</keyword>
<feature type="domain" description="Fibronectin type-III" evidence="2">
    <location>
        <begin position="744"/>
        <end position="841"/>
    </location>
</feature>
<evidence type="ECO:0000259" key="2">
    <source>
        <dbReference type="PROSITE" id="PS50853"/>
    </source>
</evidence>
<dbReference type="Gene3D" id="2.60.120.200">
    <property type="match status" value="5"/>
</dbReference>
<feature type="domain" description="Fibronectin type-III" evidence="2">
    <location>
        <begin position="1268"/>
        <end position="1365"/>
    </location>
</feature>
<evidence type="ECO:0000313" key="3">
    <source>
        <dbReference type="EMBL" id="TDS58171.1"/>
    </source>
</evidence>
<dbReference type="InterPro" id="IPR003961">
    <property type="entry name" value="FN3_dom"/>
</dbReference>
<feature type="domain" description="Fibronectin type-III" evidence="2">
    <location>
        <begin position="1527"/>
        <end position="1619"/>
    </location>
</feature>
<proteinExistence type="predicted"/>
<dbReference type="Pfam" id="PF13585">
    <property type="entry name" value="CHU_C"/>
    <property type="match status" value="1"/>
</dbReference>
<evidence type="ECO:0000256" key="1">
    <source>
        <dbReference type="ARBA" id="ARBA00022737"/>
    </source>
</evidence>
<dbReference type="InterPro" id="IPR050991">
    <property type="entry name" value="ECM_Regulatory_Proteins"/>
</dbReference>
<dbReference type="InterPro" id="IPR013783">
    <property type="entry name" value="Ig-like_fold"/>
</dbReference>
<evidence type="ECO:0000313" key="4">
    <source>
        <dbReference type="Proteomes" id="UP000295215"/>
    </source>
</evidence>
<dbReference type="NCBIfam" id="NF038128">
    <property type="entry name" value="choice_anch_J"/>
    <property type="match status" value="5"/>
</dbReference>
<name>A0A4R7EZS9_9FLAO</name>
<dbReference type="CDD" id="cd00063">
    <property type="entry name" value="FN3"/>
    <property type="match status" value="4"/>
</dbReference>
<dbReference type="SMART" id="SM00060">
    <property type="entry name" value="FN3"/>
    <property type="match status" value="6"/>
</dbReference>
<dbReference type="EMBL" id="SOAG01000012">
    <property type="protein sequence ID" value="TDS58171.1"/>
    <property type="molecule type" value="Genomic_DNA"/>
</dbReference>
<reference evidence="3 4" key="1">
    <citation type="submission" date="2019-03" db="EMBL/GenBank/DDBJ databases">
        <title>Genomic Encyclopedia of Archaeal and Bacterial Type Strains, Phase II (KMG-II): from individual species to whole genera.</title>
        <authorList>
            <person name="Goeker M."/>
        </authorList>
    </citation>
    <scope>NUCLEOTIDE SEQUENCE [LARGE SCALE GENOMIC DNA]</scope>
    <source>
        <strain evidence="3 4">DSM 28213</strain>
    </source>
</reference>
<dbReference type="PANTHER" id="PTHR46708">
    <property type="entry name" value="TENASCIN"/>
    <property type="match status" value="1"/>
</dbReference>
<dbReference type="Gene3D" id="2.60.40.10">
    <property type="entry name" value="Immunoglobulins"/>
    <property type="match status" value="6"/>
</dbReference>
<accession>A0A4R7EZS9</accession>
<sequence length="2460" mass="273074">MKLKLTTIFLGITMLLGYLLFANQKFQSLFSDDFVREQIYSFDKKSSSKTTTNLSEIFNDDFETTQNWSFVNSDINKWYVGSTINNGGTNGLYISNDNGASNAYSNSKLTEEVSLALSPSFTIPSGAKDYIISFDWSCVGEGSSWSVSDALSIWLIPETYSPPKNLRINPSSGGILVSGDLYDQATFKKEIAEVDLSSFAGTKMKLVFQWVNNQWTVNQPPAAVDNISIYEKTCEQPSDLEVKDIELDKATVTWSAPNNSITDFEVFIGTDTKYPTGVGSVDVKGATEYTFTSLNASTYYYVWYRSVCSASDKSYWVGPVKFMTKCGVFPTPFFETFDTNSLSVECWTFLQENNADDTSFEITSVYLMNGDRGLMFQSYDYGGSTKHDSYAITPTFNLDGGIYKLTYYYKTSPSGGNEFEVLLSDNGISADKFTTTLIAKQKYQKSNYEKETVFISGITGEVNIAWHINSVGESTFHLDDVNLEKVSCTEPLHLEVSDIKTNSGKFKWDDDIATEWEYTVVNYGSAPTSTGTKVSNQEVVVTKDASGNNLTPDTEYEFYVRAKCLDGTFGDWVGPLYFKTACNAKNVPYVEGFNTIESDLGCWTILDINNDGTSYGNKWDQSEWTVYEGDRCMYYSGSSPVNDDWLISPGFNLTGGLYAVTFYYQLDQYTTADVQVKLSVNGVEPSAFTQTIGTTLTYVGAFYTKKVVYVEGVTGVANIGFHVEGISGTIQLDLFSIEKVDCRAPEDIIITDIGSKSIDISWTDNTNNSWEYYVLPENGLNTPPVGSGAMATNTNVSIDRVTNPSAPLEPNTEYKLFVRSACGTGKFSEWVGPIKFRTECEIATLPYQEGFNSDSETQYCWRIVDGNNDAPWYGGAGEWFTTDAQAYEGDQSMYFTNFDSTNDDWLISPTFEFDKNKVYRITYMYRTEPGVHAEFEVRLSDSGREKEDFTQVLLPNAIYDNVPWKKHKFLLSDIDGEVSIAFYVTDFKEWGSRVYIDDFRVEEVTNCPEPLTQGAENITGTSADIFWDNDFGNTNWEYFVRKKAFLIAPPLSDGTPTTSNKVNVTKDNFGGNLEGNTWYEFYVRSKCDDGSKTEWTGPYYFRTDCTYSTLPYWEGFNGDDSSLRCWTMVNGNSGASLWKQSASNTYEGSHAMNLTQSGTADSDDWLISPLFKNLDSTKTYRIKFNYRGTGSGNNEMEILASTTGINATDFTQTIVPKTSYKSSTYQDGIYFFSGISGDMYLAFHVVGDGAKNITIDNLFIDEVTTCGQPFNLNAKDIQGSSVNLFWDDAFNASAWQYIIQETKQIAPTDMDTGIPTSSNDFTADKDINGKKLVPNTDYVYYVRTDCGNGSFSEWTGPFSFTTACDAYTVPFTAGFNTNSKQLRCWTITNGGGGTTNWTTNSTWAYEGDALMQFKQTSAAAEADGYLISPEIAFVAGKNYVLKYYYKTDLVNMNEFEVLLSTKGNDISDFTTTLLTRKSYNNDNYKQEVIYISGISGNVNIAWHTMTKGAMTLGIDYVTIEEASSCPEPTNVTVTNYTDSTIDVEWTQNSGVNEWEVYVVEYGNSIPAGSSGSVVTGTPKYKATGLESGKAYHIYVRAKCPDGTDMSNWSTPANGPTEVTGNGECTGAITIPVNSGADCIQKTGVSTIGSPEVMPNTQSNCMDYRHTNEMWFEFTALSSTHLISFDNLISIGELESPSISFTVYSGNCGPSIFGTMVNCYDFDGSYGSPSKDDTAATISGLIPGNKYYLRVAIPEGKFLFNICITTNENNYVSVSKTGDEYTTEELVKDVLIQSDCDLVSNVKYQVGDGSSATSFINALGYFNQNGSSFPFEEGIVLATHDIATTPGPYYDYGDAGGFMGVRGRIPDWEGDEDLNAIIASAGGNVYGGNKSVATLEFDFVPIKDTIKFEYLLASESYLHNCTVVCWGAGSIFAAWLTEIETGQGQNLAIIPGTNEPITISTVRDTERSGAMCESVHPEWFGNYYGNGQDDPLLAPINYIGMTKPMSSKPIAVKPGVKYRIKLAIADYCNTNHVSAVFFNARSFDLGGLDLGPDFLIEDNTAICSTNTKTIHSGLSPENVKISWYKNDELIEGENKPDLEVGEAGVYKAVAYYEEIKCEISGSITVEMYPPISESVHQAKDIIVCRQALEEVSVNLISVETEMFKDVERSDYTTEYYKTIEEAEASENAISNAENYALGKEPQAQTVYIRVESMITGCHEIFELHIQPEQGAIPDKPSDVTVCAEYVFPQVNEKQYYYMQPGGEGKAYKMGDVLAEPGEHTIYLLQINNEEGCYEEIAYKVKITAPVVADVFEDKTLSCEYYELKPLSEYNHYFTEPGGNGDELYPGRQILEKQTIYVYASSEGGLCTDESSFTIDYEDCPIPRGISPNNDGLNDAFDLTPHGVENIKIYNRWGTEVYSHGAGYTTQWHGQNKNGKQLPDGTYYYVIQAHGKTRTGWVQINK</sequence>
<feature type="domain" description="Fibronectin type-III" evidence="2">
    <location>
        <begin position="490"/>
        <end position="583"/>
    </location>
</feature>
<dbReference type="SUPFAM" id="SSF49265">
    <property type="entry name" value="Fibronectin type III"/>
    <property type="match status" value="3"/>
</dbReference>
<gene>
    <name evidence="3" type="ORF">C8P70_1122</name>
</gene>
<dbReference type="InterPro" id="IPR049804">
    <property type="entry name" value="Choice_anch_L"/>
</dbReference>